<protein>
    <submittedName>
        <fullName evidence="5">UDP-glucose:undecaprenyl-phosphate glucose-1-phosphate transferase</fullName>
        <ecNumber evidence="5">2.7.8.31</ecNumber>
    </submittedName>
</protein>
<organism evidence="5 6">
    <name type="scientific">Boseongicola aestuarii</name>
    <dbReference type="NCBI Taxonomy" id="1470561"/>
    <lineage>
        <taxon>Bacteria</taxon>
        <taxon>Pseudomonadati</taxon>
        <taxon>Pseudomonadota</taxon>
        <taxon>Alphaproteobacteria</taxon>
        <taxon>Rhodobacterales</taxon>
        <taxon>Paracoccaceae</taxon>
        <taxon>Boseongicola</taxon>
    </lineage>
</organism>
<dbReference type="AlphaFoldDB" id="A0A238IY92"/>
<feature type="domain" description="Bacterial sugar transferase" evidence="4">
    <location>
        <begin position="36"/>
        <end position="224"/>
    </location>
</feature>
<dbReference type="OrthoDB" id="9808602at2"/>
<dbReference type="PANTHER" id="PTHR30576:SF10">
    <property type="entry name" value="SLL5057 PROTEIN"/>
    <property type="match status" value="1"/>
</dbReference>
<dbReference type="GO" id="GO:0089702">
    <property type="term" value="F:undecaprenyl-phosphate glucose phosphotransferase activity"/>
    <property type="evidence" value="ECO:0007669"/>
    <property type="project" value="UniProtKB-EC"/>
</dbReference>
<proteinExistence type="inferred from homology"/>
<keyword evidence="2" id="KW-0270">Exopolysaccharide synthesis</keyword>
<dbReference type="PANTHER" id="PTHR30576">
    <property type="entry name" value="COLANIC BIOSYNTHESIS UDP-GLUCOSE LIPID CARRIER TRANSFERASE"/>
    <property type="match status" value="1"/>
</dbReference>
<dbReference type="EC" id="2.7.8.31" evidence="5"/>
<evidence type="ECO:0000313" key="6">
    <source>
        <dbReference type="Proteomes" id="UP000201838"/>
    </source>
</evidence>
<dbReference type="GO" id="GO:0000271">
    <property type="term" value="P:polysaccharide biosynthetic process"/>
    <property type="evidence" value="ECO:0007669"/>
    <property type="project" value="UniProtKB-KW"/>
</dbReference>
<keyword evidence="3" id="KW-0812">Transmembrane</keyword>
<keyword evidence="3" id="KW-0472">Membrane</keyword>
<evidence type="ECO:0000256" key="1">
    <source>
        <dbReference type="ARBA" id="ARBA00006464"/>
    </source>
</evidence>
<keyword evidence="5" id="KW-0808">Transferase</keyword>
<keyword evidence="3" id="KW-1133">Transmembrane helix</keyword>
<dbReference type="Proteomes" id="UP000201838">
    <property type="component" value="Unassembled WGS sequence"/>
</dbReference>
<name>A0A238IY92_9RHOB</name>
<keyword evidence="6" id="KW-1185">Reference proteome</keyword>
<feature type="transmembrane region" description="Helical" evidence="3">
    <location>
        <begin position="38"/>
        <end position="63"/>
    </location>
</feature>
<dbReference type="Pfam" id="PF02397">
    <property type="entry name" value="Bac_transf"/>
    <property type="match status" value="1"/>
</dbReference>
<dbReference type="InterPro" id="IPR003362">
    <property type="entry name" value="Bact_transf"/>
</dbReference>
<evidence type="ECO:0000259" key="4">
    <source>
        <dbReference type="Pfam" id="PF02397"/>
    </source>
</evidence>
<sequence length="229" mass="25615">MTVHVTNVVNPTAANVDALPISGSVKARGIYRSGLKRVVDITLVLISLPFVAPFLALIAVAIASDGHSPIFRQERVGRDGRRFTIWKFRTMVPDAEVLLETHLSRSPSARSEWDTKQKLENDPRCTRIGRALRRTSIDEMPQIINVLIGDMSLVGPRPMLPSQQALYPGRSYYSLRPGMTGLWQVSKRNQTEFADRAYYDDSYDLSLSAWQDLKILAKTMSVVIRGTGI</sequence>
<reference evidence="5 6" key="1">
    <citation type="submission" date="2017-05" db="EMBL/GenBank/DDBJ databases">
        <authorList>
            <person name="Song R."/>
            <person name="Chenine A.L."/>
            <person name="Ruprecht R.M."/>
        </authorList>
    </citation>
    <scope>NUCLEOTIDE SEQUENCE [LARGE SCALE GENOMIC DNA]</scope>
    <source>
        <strain evidence="5 6">CECT 8489</strain>
    </source>
</reference>
<evidence type="ECO:0000256" key="2">
    <source>
        <dbReference type="ARBA" id="ARBA00023169"/>
    </source>
</evidence>
<comment type="similarity">
    <text evidence="1">Belongs to the bacterial sugar transferase family.</text>
</comment>
<dbReference type="EMBL" id="FXXQ01000004">
    <property type="protein sequence ID" value="SMX23448.1"/>
    <property type="molecule type" value="Genomic_DNA"/>
</dbReference>
<evidence type="ECO:0000256" key="3">
    <source>
        <dbReference type="SAM" id="Phobius"/>
    </source>
</evidence>
<accession>A0A238IY92</accession>
<evidence type="ECO:0000313" key="5">
    <source>
        <dbReference type="EMBL" id="SMX23448.1"/>
    </source>
</evidence>
<gene>
    <name evidence="5" type="primary">wcaJ</name>
    <name evidence="5" type="ORF">BOA8489_01555</name>
</gene>